<dbReference type="Pfam" id="PF06500">
    <property type="entry name" value="FrsA-like"/>
    <property type="match status" value="1"/>
</dbReference>
<dbReference type="PANTHER" id="PTHR22946">
    <property type="entry name" value="DIENELACTONE HYDROLASE DOMAIN-CONTAINING PROTEIN-RELATED"/>
    <property type="match status" value="1"/>
</dbReference>
<feature type="region of interest" description="Disordered" evidence="2">
    <location>
        <begin position="1"/>
        <end position="20"/>
    </location>
</feature>
<keyword evidence="1 3" id="KW-0378">Hydrolase</keyword>
<dbReference type="SUPFAM" id="SSF53474">
    <property type="entry name" value="alpha/beta-Hydrolases"/>
    <property type="match status" value="1"/>
</dbReference>
<evidence type="ECO:0000313" key="3">
    <source>
        <dbReference type="EMBL" id="MYZ47010.1"/>
    </source>
</evidence>
<keyword evidence="4" id="KW-1185">Reference proteome</keyword>
<evidence type="ECO:0000256" key="1">
    <source>
        <dbReference type="ARBA" id="ARBA00022801"/>
    </source>
</evidence>
<dbReference type="PANTHER" id="PTHR22946:SF12">
    <property type="entry name" value="CONIDIAL PIGMENT BIOSYNTHESIS PROTEIN AYG1 (AFU_ORTHOLOGUE AFUA_2G17550)"/>
    <property type="match status" value="1"/>
</dbReference>
<dbReference type="GO" id="GO:0016787">
    <property type="term" value="F:hydrolase activity"/>
    <property type="evidence" value="ECO:0007669"/>
    <property type="project" value="UniProtKB-KW"/>
</dbReference>
<dbReference type="OrthoDB" id="217645at2"/>
<gene>
    <name evidence="3" type="ORF">E4O86_04700</name>
</gene>
<proteinExistence type="predicted"/>
<dbReference type="RefSeq" id="WP_161139351.1">
    <property type="nucleotide sequence ID" value="NZ_SPKJ01000008.1"/>
</dbReference>
<dbReference type="AlphaFoldDB" id="A0A964T279"/>
<dbReference type="Proteomes" id="UP000773614">
    <property type="component" value="Unassembled WGS sequence"/>
</dbReference>
<organism evidence="3 4">
    <name type="scientific">Propylenella binzhouense</name>
    <dbReference type="NCBI Taxonomy" id="2555902"/>
    <lineage>
        <taxon>Bacteria</taxon>
        <taxon>Pseudomonadati</taxon>
        <taxon>Pseudomonadota</taxon>
        <taxon>Alphaproteobacteria</taxon>
        <taxon>Hyphomicrobiales</taxon>
        <taxon>Propylenellaceae</taxon>
        <taxon>Propylenella</taxon>
    </lineage>
</organism>
<dbReference type="Gene3D" id="3.40.50.1820">
    <property type="entry name" value="alpha/beta hydrolase"/>
    <property type="match status" value="1"/>
</dbReference>
<accession>A0A964T279</accession>
<evidence type="ECO:0000313" key="4">
    <source>
        <dbReference type="Proteomes" id="UP000773614"/>
    </source>
</evidence>
<protein>
    <submittedName>
        <fullName evidence="3">Alpha/beta hydrolase</fullName>
    </submittedName>
</protein>
<evidence type="ECO:0000256" key="2">
    <source>
        <dbReference type="SAM" id="MobiDB-lite"/>
    </source>
</evidence>
<comment type="caution">
    <text evidence="3">The sequence shown here is derived from an EMBL/GenBank/DDBJ whole genome shotgun (WGS) entry which is preliminary data.</text>
</comment>
<dbReference type="EMBL" id="SPKJ01000008">
    <property type="protein sequence ID" value="MYZ47010.1"/>
    <property type="molecule type" value="Genomic_DNA"/>
</dbReference>
<reference evidence="3" key="1">
    <citation type="submission" date="2019-03" db="EMBL/GenBank/DDBJ databases">
        <title>Afifella sp. nov., isolated from activated sludge.</title>
        <authorList>
            <person name="Li Q."/>
            <person name="Liu Y."/>
        </authorList>
    </citation>
    <scope>NUCLEOTIDE SEQUENCE</scope>
    <source>
        <strain evidence="3">L72</strain>
    </source>
</reference>
<sequence length="425" mass="46955">MDQRVPDGTTQAAGGKPHTRRWAAQRWLVDNIIEANGIDWDQPRSVYLNAPCGTEASADFAAIRQQVKKFADCSPAFEAMARKREAKAVAAEEAGQPVTARNNYFIAAIHWGAAQWPLEENNARNLADNERKRACYAAYARLADHHVEPVWIPLGEKRLPGWLHLPPGHQGGRLPLVVSLPGMDSFKEGIVQLYGDPMLQRGMAVLALDGPGQYESPVLDIYFTMENWRATGPALFDWIAGRPEIDSGRVGIAGRSFASFFGTILAASDSRFRSCAVSATCHEPGFHTIFEEASPTFKMRFMYMSNFVDEDAFDAFIRDVTWEDDVGRIACPYLCLAGECDELSPLEHTERLVGALKGPKQLVVYEGSRHSIRGPAANNGPHPQTLIADWTEARLRGDPLASERWFVEAGGRVQKTPLRGLAPVP</sequence>
<dbReference type="InterPro" id="IPR010520">
    <property type="entry name" value="FrsA-like"/>
</dbReference>
<name>A0A964T279_9HYPH</name>
<dbReference type="InterPro" id="IPR050261">
    <property type="entry name" value="FrsA_esterase"/>
</dbReference>
<dbReference type="InterPro" id="IPR029058">
    <property type="entry name" value="AB_hydrolase_fold"/>
</dbReference>